<dbReference type="EMBL" id="JACHXP010000019">
    <property type="protein sequence ID" value="MBB3191936.1"/>
    <property type="molecule type" value="Genomic_DNA"/>
</dbReference>
<keyword evidence="5" id="KW-0479">Metal-binding</keyword>
<keyword evidence="6" id="KW-0456">Lyase</keyword>
<dbReference type="SUPFAM" id="SSF89562">
    <property type="entry name" value="RraA-like"/>
    <property type="match status" value="1"/>
</dbReference>
<proteinExistence type="predicted"/>
<accession>A0A839VHR3</accession>
<dbReference type="Pfam" id="PF03737">
    <property type="entry name" value="RraA-like"/>
    <property type="match status" value="1"/>
</dbReference>
<dbReference type="RefSeq" id="WP_183327076.1">
    <property type="nucleotide sequence ID" value="NZ_JACHXP010000019.1"/>
</dbReference>
<evidence type="ECO:0000256" key="5">
    <source>
        <dbReference type="PIRSR" id="PIRSR605493-1"/>
    </source>
</evidence>
<dbReference type="GO" id="GO:0046872">
    <property type="term" value="F:metal ion binding"/>
    <property type="evidence" value="ECO:0007669"/>
    <property type="project" value="UniProtKB-KW"/>
</dbReference>
<feature type="binding site" evidence="5">
    <location>
        <begin position="86"/>
        <end position="89"/>
    </location>
    <ligand>
        <name>substrate</name>
    </ligand>
</feature>
<sequence>MAISDDMLHRTSALPTATLHEAFGKRGNLPSAIKPVSPDFKVCGRAVTVHGPGGDNVWLHRAIYEARPGDVLVVSTNSTFEHGYWGEIMSTAALARGLAGVVIDGGARDGKLLAEFGFPVFSRGLCIKGTGKDLEAVAWINQPVMIGEVVVAAGDLIVGDGDGVVAIPAARVADVLAAAERREADEAAIIERLRGGETTLAVYGWE</sequence>
<protein>
    <recommendedName>
        <fullName evidence="2">Putative 4-hydroxy-4-methyl-2-oxoglutarate aldolase</fullName>
    </recommendedName>
    <alternativeName>
        <fullName evidence="3">Regulator of ribonuclease activity homolog</fullName>
    </alternativeName>
    <alternativeName>
        <fullName evidence="4">RraA-like protein</fullName>
    </alternativeName>
</protein>
<evidence type="ECO:0000256" key="1">
    <source>
        <dbReference type="ARBA" id="ARBA00001968"/>
    </source>
</evidence>
<dbReference type="InterPro" id="IPR005493">
    <property type="entry name" value="RraA/RraA-like"/>
</dbReference>
<feature type="binding site" evidence="5">
    <location>
        <position position="109"/>
    </location>
    <ligand>
        <name>Mg(2+)</name>
        <dbReference type="ChEBI" id="CHEBI:18420"/>
    </ligand>
</feature>
<gene>
    <name evidence="6" type="ORF">FHR94_003212</name>
</gene>
<keyword evidence="5" id="KW-0460">Magnesium</keyword>
<keyword evidence="7" id="KW-1185">Reference proteome</keyword>
<evidence type="ECO:0000313" key="6">
    <source>
        <dbReference type="EMBL" id="MBB3191936.1"/>
    </source>
</evidence>
<dbReference type="Proteomes" id="UP000547614">
    <property type="component" value="Unassembled WGS sequence"/>
</dbReference>
<feature type="binding site" evidence="5">
    <location>
        <position position="108"/>
    </location>
    <ligand>
        <name>substrate</name>
    </ligand>
</feature>
<comment type="cofactor">
    <cofactor evidence="5">
        <name>Mg(2+)</name>
        <dbReference type="ChEBI" id="CHEBI:18420"/>
    </cofactor>
</comment>
<dbReference type="NCBIfam" id="NF006731">
    <property type="entry name" value="PRK09262.1"/>
    <property type="match status" value="1"/>
</dbReference>
<name>A0A839VHR3_9GAMM</name>
<evidence type="ECO:0000256" key="4">
    <source>
        <dbReference type="ARBA" id="ARBA00030169"/>
    </source>
</evidence>
<evidence type="ECO:0000313" key="7">
    <source>
        <dbReference type="Proteomes" id="UP000547614"/>
    </source>
</evidence>
<dbReference type="InterPro" id="IPR036704">
    <property type="entry name" value="RraA/RraA-like_sf"/>
</dbReference>
<dbReference type="CDD" id="cd16841">
    <property type="entry name" value="RraA_family"/>
    <property type="match status" value="1"/>
</dbReference>
<comment type="caution">
    <text evidence="6">The sequence shown here is derived from an EMBL/GenBank/DDBJ whole genome shotgun (WGS) entry which is preliminary data.</text>
</comment>
<evidence type="ECO:0000256" key="2">
    <source>
        <dbReference type="ARBA" id="ARBA00016549"/>
    </source>
</evidence>
<dbReference type="AlphaFoldDB" id="A0A839VHR3"/>
<evidence type="ECO:0000256" key="3">
    <source>
        <dbReference type="ARBA" id="ARBA00029596"/>
    </source>
</evidence>
<organism evidence="6 7">
    <name type="scientific">Halomonas cerina</name>
    <dbReference type="NCBI Taxonomy" id="447424"/>
    <lineage>
        <taxon>Bacteria</taxon>
        <taxon>Pseudomonadati</taxon>
        <taxon>Pseudomonadota</taxon>
        <taxon>Gammaproteobacteria</taxon>
        <taxon>Oceanospirillales</taxon>
        <taxon>Halomonadaceae</taxon>
        <taxon>Halomonas</taxon>
    </lineage>
</organism>
<dbReference type="Gene3D" id="3.50.30.40">
    <property type="entry name" value="Ribonuclease E inhibitor RraA/RraA-like"/>
    <property type="match status" value="1"/>
</dbReference>
<dbReference type="PANTHER" id="PTHR33254">
    <property type="entry name" value="4-HYDROXY-4-METHYL-2-OXOGLUTARATE ALDOLASE 3-RELATED"/>
    <property type="match status" value="1"/>
</dbReference>
<comment type="cofactor">
    <cofactor evidence="1">
        <name>a divalent metal cation</name>
        <dbReference type="ChEBI" id="CHEBI:60240"/>
    </cofactor>
</comment>
<dbReference type="PANTHER" id="PTHR33254:SF4">
    <property type="entry name" value="4-HYDROXY-4-METHYL-2-OXOGLUTARATE ALDOLASE 3-RELATED"/>
    <property type="match status" value="1"/>
</dbReference>
<reference evidence="6 7" key="1">
    <citation type="submission" date="2020-08" db="EMBL/GenBank/DDBJ databases">
        <title>Genomic Encyclopedia of Type Strains, Phase III (KMG-III): the genomes of soil and plant-associated and newly described type strains.</title>
        <authorList>
            <person name="Whitman W."/>
        </authorList>
    </citation>
    <scope>NUCLEOTIDE SEQUENCE [LARGE SCALE GENOMIC DNA]</scope>
    <source>
        <strain evidence="6 7">CECT 7282</strain>
    </source>
</reference>
<dbReference type="GO" id="GO:0016829">
    <property type="term" value="F:lyase activity"/>
    <property type="evidence" value="ECO:0007669"/>
    <property type="project" value="UniProtKB-KW"/>
</dbReference>